<protein>
    <submittedName>
        <fullName evidence="1">Uncharacterized protein</fullName>
    </submittedName>
</protein>
<proteinExistence type="predicted"/>
<dbReference type="EMBL" id="JANHOG010001348">
    <property type="protein sequence ID" value="KAJ3538580.1"/>
    <property type="molecule type" value="Genomic_DNA"/>
</dbReference>
<sequence>MLDKSTEEPDFERTPRMASDEDMWHGFIEDWRAEYAREWRDSDVEWVPAVLIPKLQRELQPLVDRAAALADEIEDELLPPKFKRDLHGQKRIIALLHQAIELAKQEDIRAWRRAEFERALISYGRRFNQDTFYASLWVLAVLTNCLFHSLMRPAAINVVHMLQLRKKRNLQNPMGGWGAPGETWGQPEDPIDGPNGGWGPVVEGPANTADDLGKWDTYMLNHGWGSTKDYTEWVEEVTDPAYREMLVRMSQIRLVIFTKDFGGLPPPVIVKLTGDYLVLCDEVKAHFEIDNGTVLDVWDVFRSEWRSVRASQPIYIGGGPRSVLMRVRNVTHMPRLWQEIRLCHEGRADVLDDPLAMRFIN</sequence>
<dbReference type="Proteomes" id="UP001148662">
    <property type="component" value="Unassembled WGS sequence"/>
</dbReference>
<reference evidence="1" key="1">
    <citation type="submission" date="2022-07" db="EMBL/GenBank/DDBJ databases">
        <title>Genome Sequence of Phlebia brevispora.</title>
        <authorList>
            <person name="Buettner E."/>
        </authorList>
    </citation>
    <scope>NUCLEOTIDE SEQUENCE</scope>
    <source>
        <strain evidence="1">MPL23</strain>
    </source>
</reference>
<comment type="caution">
    <text evidence="1">The sequence shown here is derived from an EMBL/GenBank/DDBJ whole genome shotgun (WGS) entry which is preliminary data.</text>
</comment>
<gene>
    <name evidence="1" type="ORF">NM688_g6498</name>
</gene>
<accession>A0ACC1SFM3</accession>
<keyword evidence="2" id="KW-1185">Reference proteome</keyword>
<organism evidence="1 2">
    <name type="scientific">Phlebia brevispora</name>
    <dbReference type="NCBI Taxonomy" id="194682"/>
    <lineage>
        <taxon>Eukaryota</taxon>
        <taxon>Fungi</taxon>
        <taxon>Dikarya</taxon>
        <taxon>Basidiomycota</taxon>
        <taxon>Agaricomycotina</taxon>
        <taxon>Agaricomycetes</taxon>
        <taxon>Polyporales</taxon>
        <taxon>Meruliaceae</taxon>
        <taxon>Phlebia</taxon>
    </lineage>
</organism>
<evidence type="ECO:0000313" key="1">
    <source>
        <dbReference type="EMBL" id="KAJ3538580.1"/>
    </source>
</evidence>
<evidence type="ECO:0000313" key="2">
    <source>
        <dbReference type="Proteomes" id="UP001148662"/>
    </source>
</evidence>
<name>A0ACC1SFM3_9APHY</name>